<reference evidence="2 3" key="1">
    <citation type="submission" date="2022-08" db="EMBL/GenBank/DDBJ databases">
        <title>Polyphasic taxonomy analysis of Qipengyuania sp.RS5-5.</title>
        <authorList>
            <person name="Xamxidin M."/>
            <person name="Wu M."/>
        </authorList>
    </citation>
    <scope>NUCLEOTIDE SEQUENCE [LARGE SCALE GENOMIC DNA]</scope>
    <source>
        <strain evidence="2 3">RS5-5</strain>
    </source>
</reference>
<feature type="region of interest" description="Disordered" evidence="1">
    <location>
        <begin position="45"/>
        <end position="94"/>
    </location>
</feature>
<dbReference type="RefSeq" id="WP_257595794.1">
    <property type="nucleotide sequence ID" value="NZ_JANKHH010000004.1"/>
</dbReference>
<comment type="caution">
    <text evidence="2">The sequence shown here is derived from an EMBL/GenBank/DDBJ whole genome shotgun (WGS) entry which is preliminary data.</text>
</comment>
<feature type="compositionally biased region" description="Low complexity" evidence="1">
    <location>
        <begin position="45"/>
        <end position="54"/>
    </location>
</feature>
<dbReference type="Proteomes" id="UP001206067">
    <property type="component" value="Unassembled WGS sequence"/>
</dbReference>
<accession>A0ABT1XTM0</accession>
<sequence>MARRSTKQKSIDLKMYRHFAIVTVAITVAMAVFADGESRKAIAETAAQAAEQAQGPELSGIKLHEPKQSEHSANYADPSSGTSYASGLSTSSALRTTGTPSWVEKLKHFGLTLAQFQALSKEEQAALLKVLNGPKPPIDEDAAIRRASAASLEAAGGGEGADM</sequence>
<organism evidence="2 3">
    <name type="scientific">Parerythrobacter lacustris</name>
    <dbReference type="NCBI Taxonomy" id="2969984"/>
    <lineage>
        <taxon>Bacteria</taxon>
        <taxon>Pseudomonadati</taxon>
        <taxon>Pseudomonadota</taxon>
        <taxon>Alphaproteobacteria</taxon>
        <taxon>Sphingomonadales</taxon>
        <taxon>Erythrobacteraceae</taxon>
        <taxon>Parerythrobacter</taxon>
    </lineage>
</organism>
<name>A0ABT1XTM0_9SPHN</name>
<keyword evidence="3" id="KW-1185">Reference proteome</keyword>
<protein>
    <submittedName>
        <fullName evidence="2">Uncharacterized protein</fullName>
    </submittedName>
</protein>
<evidence type="ECO:0000256" key="1">
    <source>
        <dbReference type="SAM" id="MobiDB-lite"/>
    </source>
</evidence>
<evidence type="ECO:0000313" key="3">
    <source>
        <dbReference type="Proteomes" id="UP001206067"/>
    </source>
</evidence>
<feature type="compositionally biased region" description="Polar residues" evidence="1">
    <location>
        <begin position="77"/>
        <end position="94"/>
    </location>
</feature>
<evidence type="ECO:0000313" key="2">
    <source>
        <dbReference type="EMBL" id="MCR2834015.1"/>
    </source>
</evidence>
<gene>
    <name evidence="2" type="ORF">NSO95_08655</name>
</gene>
<proteinExistence type="predicted"/>
<dbReference type="EMBL" id="JANKHH010000004">
    <property type="protein sequence ID" value="MCR2834015.1"/>
    <property type="molecule type" value="Genomic_DNA"/>
</dbReference>